<dbReference type="Pfam" id="PF00657">
    <property type="entry name" value="Lipase_GDSL"/>
    <property type="match status" value="1"/>
</dbReference>
<dbReference type="EMBL" id="JAGPUO010000019">
    <property type="protein sequence ID" value="KAG5656874.1"/>
    <property type="molecule type" value="Genomic_DNA"/>
</dbReference>
<gene>
    <name evidence="3" type="ORF">KAF25_011043</name>
</gene>
<feature type="signal peptide" evidence="2">
    <location>
        <begin position="1"/>
        <end position="18"/>
    </location>
</feature>
<dbReference type="InterPro" id="IPR036514">
    <property type="entry name" value="SGNH_hydro_sf"/>
</dbReference>
<dbReference type="AlphaFoldDB" id="A0A9P7GU43"/>
<dbReference type="CDD" id="cd01846">
    <property type="entry name" value="fatty_acyltransferase_like"/>
    <property type="match status" value="1"/>
</dbReference>
<dbReference type="GO" id="GO:0016788">
    <property type="term" value="F:hydrolase activity, acting on ester bonds"/>
    <property type="evidence" value="ECO:0007669"/>
    <property type="project" value="InterPro"/>
</dbReference>
<evidence type="ECO:0008006" key="5">
    <source>
        <dbReference type="Google" id="ProtNLM"/>
    </source>
</evidence>
<dbReference type="Gene3D" id="3.40.50.1110">
    <property type="entry name" value="SGNH hydrolase"/>
    <property type="match status" value="1"/>
</dbReference>
<dbReference type="InterPro" id="IPR001087">
    <property type="entry name" value="GDSL"/>
</dbReference>
<proteinExistence type="predicted"/>
<dbReference type="PANTHER" id="PTHR45642">
    <property type="entry name" value="GDSL ESTERASE/LIPASE EXL3"/>
    <property type="match status" value="1"/>
</dbReference>
<comment type="caution">
    <text evidence="3">The sequence shown here is derived from an EMBL/GenBank/DDBJ whole genome shotgun (WGS) entry which is preliminary data.</text>
</comment>
<reference evidence="3" key="1">
    <citation type="submission" date="2021-04" db="EMBL/GenBank/DDBJ databases">
        <title>Draft genome of Fusarium avenaceum strain F156N33, isolated from an atmospheric sample in Virginia.</title>
        <authorList>
            <person name="Yang S."/>
            <person name="Vinatzer B.A."/>
            <person name="Coleman J."/>
        </authorList>
    </citation>
    <scope>NUCLEOTIDE SEQUENCE</scope>
    <source>
        <strain evidence="3">F156N33</strain>
    </source>
</reference>
<name>A0A9P7GU43_9HYPO</name>
<dbReference type="PANTHER" id="PTHR45642:SF139">
    <property type="entry name" value="SGNH HYDROLASE-TYPE ESTERASE DOMAIN-CONTAINING PROTEIN"/>
    <property type="match status" value="1"/>
</dbReference>
<organism evidence="3 4">
    <name type="scientific">Fusarium avenaceum</name>
    <dbReference type="NCBI Taxonomy" id="40199"/>
    <lineage>
        <taxon>Eukaryota</taxon>
        <taxon>Fungi</taxon>
        <taxon>Dikarya</taxon>
        <taxon>Ascomycota</taxon>
        <taxon>Pezizomycotina</taxon>
        <taxon>Sordariomycetes</taxon>
        <taxon>Hypocreomycetidae</taxon>
        <taxon>Hypocreales</taxon>
        <taxon>Nectriaceae</taxon>
        <taxon>Fusarium</taxon>
        <taxon>Fusarium tricinctum species complex</taxon>
    </lineage>
</organism>
<sequence length="311" mass="33576">MQVTSLLSFISLAVIATAVPTTCRSLSNAVAKDIKPEEVTYINSFGDSYSQTGFNMVGDKPSAKNPIGNPPLPGWTASGGYNWVGFAANTFNANTLLSYNLAYGGATTASDLVKPFSPEVKTFQDQVGDFSAQLASKPSWAPWTANNALAAIWIGVNDVGNSFWGSDTDQLYEKIMARYFAQLETLYDAGVRQFVLLGTPPIGSTPSLVAQGQSTIDRVTKAIAVYNRLLSQHLKHFETVHSDVKAWSIDTTPSFNEALDNPTQYGAPDAACYNGDGKSCLWFNDYHPGVEIQKLVAQKVAVTVGMPFFKA</sequence>
<dbReference type="SUPFAM" id="SSF52266">
    <property type="entry name" value="SGNH hydrolase"/>
    <property type="match status" value="1"/>
</dbReference>
<dbReference type="Proteomes" id="UP000782241">
    <property type="component" value="Unassembled WGS sequence"/>
</dbReference>
<feature type="chain" id="PRO_5040237481" description="Acetylesterase" evidence="2">
    <location>
        <begin position="19"/>
        <end position="311"/>
    </location>
</feature>
<evidence type="ECO:0000256" key="1">
    <source>
        <dbReference type="ARBA" id="ARBA00022729"/>
    </source>
</evidence>
<keyword evidence="4" id="KW-1185">Reference proteome</keyword>
<keyword evidence="1 2" id="KW-0732">Signal</keyword>
<evidence type="ECO:0000256" key="2">
    <source>
        <dbReference type="SAM" id="SignalP"/>
    </source>
</evidence>
<evidence type="ECO:0000313" key="3">
    <source>
        <dbReference type="EMBL" id="KAG5656874.1"/>
    </source>
</evidence>
<evidence type="ECO:0000313" key="4">
    <source>
        <dbReference type="Proteomes" id="UP000782241"/>
    </source>
</evidence>
<accession>A0A9P7GU43</accession>
<dbReference type="InterPro" id="IPR050592">
    <property type="entry name" value="GDSL_lipolytic_enzyme"/>
</dbReference>
<protein>
    <recommendedName>
        <fullName evidence="5">Acetylesterase</fullName>
    </recommendedName>
</protein>